<dbReference type="OrthoDB" id="4764574at2"/>
<organism evidence="1 2">
    <name type="scientific">Mycolicibacterium wolinskyi</name>
    <dbReference type="NCBI Taxonomy" id="59750"/>
    <lineage>
        <taxon>Bacteria</taxon>
        <taxon>Bacillati</taxon>
        <taxon>Actinomycetota</taxon>
        <taxon>Actinomycetes</taxon>
        <taxon>Mycobacteriales</taxon>
        <taxon>Mycobacteriaceae</taxon>
        <taxon>Mycolicibacterium</taxon>
    </lineage>
</organism>
<name>A0A1X2FIY8_9MYCO</name>
<comment type="caution">
    <text evidence="1">The sequence shown here is derived from an EMBL/GenBank/DDBJ whole genome shotgun (WGS) entry which is preliminary data.</text>
</comment>
<dbReference type="RefSeq" id="WP_085142458.1">
    <property type="nucleotide sequence ID" value="NZ_JACKUA010000031.1"/>
</dbReference>
<accession>A0A1X2FIY8</accession>
<proteinExistence type="predicted"/>
<dbReference type="AlphaFoldDB" id="A0A1X2FIY8"/>
<evidence type="ECO:0000313" key="1">
    <source>
        <dbReference type="EMBL" id="ORX18403.1"/>
    </source>
</evidence>
<evidence type="ECO:0000313" key="2">
    <source>
        <dbReference type="Proteomes" id="UP000193964"/>
    </source>
</evidence>
<gene>
    <name evidence="1" type="ORF">AWC31_13925</name>
</gene>
<sequence length="200" mass="20799">MARADLLSVGSAQDDLGAAAAVAAGWSGLVLPHLTLSGFSVLPVVDLDEQVVGQRLRDGQPPQTDASTLAVWEGWDADLGPMPPRSPLSIVGFISTASPRRAIYALDVLAGYGAGLVVFDGVRGPAAWTVRECEMAGLAVVWHHDGESTCVMPGRPGPIATARRTVATRQKEELVFAHALRAGVLGLAVDGLRGGAYPRA</sequence>
<dbReference type="Proteomes" id="UP000193964">
    <property type="component" value="Unassembled WGS sequence"/>
</dbReference>
<protein>
    <submittedName>
        <fullName evidence="1">Uncharacterized protein</fullName>
    </submittedName>
</protein>
<reference evidence="1 2" key="1">
    <citation type="submission" date="2016-01" db="EMBL/GenBank/DDBJ databases">
        <title>The new phylogeny of the genus Mycobacterium.</title>
        <authorList>
            <person name="Tarcisio F."/>
            <person name="Conor M."/>
            <person name="Antonella G."/>
            <person name="Elisabetta G."/>
            <person name="Giulia F.S."/>
            <person name="Sara T."/>
            <person name="Anna F."/>
            <person name="Clotilde B."/>
            <person name="Roberto B."/>
            <person name="Veronica D.S."/>
            <person name="Fabio R."/>
            <person name="Monica P."/>
            <person name="Olivier J."/>
            <person name="Enrico T."/>
            <person name="Nicola S."/>
        </authorList>
    </citation>
    <scope>NUCLEOTIDE SEQUENCE [LARGE SCALE GENOMIC DNA]</scope>
    <source>
        <strain evidence="1 2">ATCC 700010</strain>
    </source>
</reference>
<dbReference type="EMBL" id="LQQA01000005">
    <property type="protein sequence ID" value="ORX18403.1"/>
    <property type="molecule type" value="Genomic_DNA"/>
</dbReference>